<dbReference type="InterPro" id="IPR027417">
    <property type="entry name" value="P-loop_NTPase"/>
</dbReference>
<dbReference type="Proteomes" id="UP000218785">
    <property type="component" value="Chromosome"/>
</dbReference>
<proteinExistence type="predicted"/>
<dbReference type="KEGG" id="ttq:NIES37_51900"/>
<protein>
    <submittedName>
        <fullName evidence="3">TPR repeat-containing protein</fullName>
    </submittedName>
</protein>
<dbReference type="SUPFAM" id="SSF48452">
    <property type="entry name" value="TPR-like"/>
    <property type="match status" value="1"/>
</dbReference>
<keyword evidence="4" id="KW-1185">Reference proteome</keyword>
<evidence type="ECO:0000259" key="2">
    <source>
        <dbReference type="Pfam" id="PF05419"/>
    </source>
</evidence>
<organism evidence="3 4">
    <name type="scientific">Tolypothrix tenuis PCC 7101</name>
    <dbReference type="NCBI Taxonomy" id="231146"/>
    <lineage>
        <taxon>Bacteria</taxon>
        <taxon>Bacillati</taxon>
        <taxon>Cyanobacteriota</taxon>
        <taxon>Cyanophyceae</taxon>
        <taxon>Nostocales</taxon>
        <taxon>Tolypothrichaceae</taxon>
        <taxon>Tolypothrix</taxon>
    </lineage>
</organism>
<gene>
    <name evidence="3" type="ORF">NIES37_51900</name>
</gene>
<dbReference type="GO" id="GO:0046906">
    <property type="term" value="F:tetrapyrrole binding"/>
    <property type="evidence" value="ECO:0007669"/>
    <property type="project" value="TreeGrafter"/>
</dbReference>
<feature type="domain" description="GUN4-like" evidence="2">
    <location>
        <begin position="677"/>
        <end position="773"/>
    </location>
</feature>
<evidence type="ECO:0000313" key="3">
    <source>
        <dbReference type="EMBL" id="BAZ01191.1"/>
    </source>
</evidence>
<dbReference type="SUPFAM" id="SSF52540">
    <property type="entry name" value="P-loop containing nucleoside triphosphate hydrolases"/>
    <property type="match status" value="1"/>
</dbReference>
<dbReference type="RefSeq" id="WP_096580609.1">
    <property type="nucleotide sequence ID" value="NZ_CAWNJS010000001.1"/>
</dbReference>
<dbReference type="CDD" id="cd16383">
    <property type="entry name" value="GUN4"/>
    <property type="match status" value="1"/>
</dbReference>
<evidence type="ECO:0000256" key="1">
    <source>
        <dbReference type="SAM" id="Coils"/>
    </source>
</evidence>
<accession>A0A1Z4N670</accession>
<dbReference type="PANTHER" id="PTHR34800:SF1">
    <property type="entry name" value="TETRAPYRROLE-BINDING PROTEIN, CHLOROPLASTIC"/>
    <property type="match status" value="1"/>
</dbReference>
<dbReference type="InterPro" id="IPR011990">
    <property type="entry name" value="TPR-like_helical_dom_sf"/>
</dbReference>
<dbReference type="AlphaFoldDB" id="A0A1Z4N670"/>
<dbReference type="InterPro" id="IPR037215">
    <property type="entry name" value="GUN4-like_sf"/>
</dbReference>
<dbReference type="Gene3D" id="1.10.10.1770">
    <property type="entry name" value="Gun4-like"/>
    <property type="match status" value="1"/>
</dbReference>
<sequence>MTNDQYIFSGSLPENASTYVTRQADSDLYAGLKAGKFCYVLNSRQSGKSSLRVRTMQRLREEGVQCAAIDLSAGGIQNVPPEQWYADLIDNLIETFDLDVDFGDWWEANQLNSLVTRFRKFLEEILLVEVQENIVIFIDEIDSVLSLKFPTDDFFALIRACYNKRVDNPEYNRLTFCLLGVASPSNLIEDKQRTPFNIGQAISLTGFQLHEIEPLARGMSGRFSHPQAVMEEILYWTGGQPFLTQKLCQLMIEESLQDNPRNVEQVVKSRIIENWESQDEPEHLRTIQARILRDEQRAGYLLELYQQIRLRDEQSEVTADDTLEQSELQLSGLVFRQQNNLRVYNPIYQEVFNQNWIDNQLRNLRPYSENFRFWVASEGKDTSRLLRGKALEEAEAWARDKSLSYQDRQFLAASKEQEIQEEIAAKEQEAALERERQDREAAEYRNSLLSEANRKAKQQIRNGYIILIFTVLVAAMSVILAEKKVKEAQEKLKETYTYVAYPQQLRELVSKLPPNSEAAELISEQIDIKIKDAQIEQVYLHAAKALAYQEVEDWKSAEESIKQSMNFLRGWKQNQEEMESRESNSEFLEIQIFALNVKGKLLSKQNNTQNAIEAYKEAFNILEKNPNIISLQSTIPKIIDSNVIESVHQHLIDILNKDEQLNKRDKKLREKVEQSLTQYLYAQLEYYLKVKNWQAADWQTDRLMLYLSKREEQRFLEIDNINNFSCPALKKIDQLWVANSDKRFGFSVQKEIWNKNSKNYISFAKAVGWYNEKIGGENLELLRLREVLKLIKKSPDKYRGSLPHGRYFSHTLYEFHSLLLLRLEKCNI</sequence>
<dbReference type="SUPFAM" id="SSF140869">
    <property type="entry name" value="GUN4-like"/>
    <property type="match status" value="1"/>
</dbReference>
<dbReference type="EMBL" id="AP018248">
    <property type="protein sequence ID" value="BAZ01191.1"/>
    <property type="molecule type" value="Genomic_DNA"/>
</dbReference>
<name>A0A1Z4N670_9CYAN</name>
<dbReference type="InterPro" id="IPR008629">
    <property type="entry name" value="GUN4-like"/>
</dbReference>
<feature type="coiled-coil region" evidence="1">
    <location>
        <begin position="415"/>
        <end position="445"/>
    </location>
</feature>
<dbReference type="PANTHER" id="PTHR34800">
    <property type="entry name" value="TETRAPYRROLE-BINDING PROTEIN, CHLOROPLASTIC"/>
    <property type="match status" value="1"/>
</dbReference>
<keyword evidence="1" id="KW-0175">Coiled coil</keyword>
<dbReference type="Gene3D" id="1.25.40.620">
    <property type="match status" value="1"/>
</dbReference>
<evidence type="ECO:0000313" key="4">
    <source>
        <dbReference type="Proteomes" id="UP000218785"/>
    </source>
</evidence>
<reference evidence="3 4" key="1">
    <citation type="submission" date="2017-06" db="EMBL/GenBank/DDBJ databases">
        <title>Genome sequencing of cyanobaciteial culture collection at National Institute for Environmental Studies (NIES).</title>
        <authorList>
            <person name="Hirose Y."/>
            <person name="Shimura Y."/>
            <person name="Fujisawa T."/>
            <person name="Nakamura Y."/>
            <person name="Kawachi M."/>
        </authorList>
    </citation>
    <scope>NUCLEOTIDE SEQUENCE [LARGE SCALE GENOMIC DNA]</scope>
    <source>
        <strain evidence="3 4">NIES-37</strain>
    </source>
</reference>
<dbReference type="SMART" id="SM00028">
    <property type="entry name" value="TPR"/>
    <property type="match status" value="2"/>
</dbReference>
<dbReference type="Pfam" id="PF14516">
    <property type="entry name" value="AAA_35"/>
    <property type="match status" value="1"/>
</dbReference>
<dbReference type="Pfam" id="PF05419">
    <property type="entry name" value="GUN4"/>
    <property type="match status" value="1"/>
</dbReference>
<dbReference type="InterPro" id="IPR019734">
    <property type="entry name" value="TPR_rpt"/>
</dbReference>